<feature type="transmembrane region" description="Helical" evidence="11">
    <location>
        <begin position="55"/>
        <end position="73"/>
    </location>
</feature>
<dbReference type="InParanoid" id="B9S501"/>
<comment type="pathway">
    <text evidence="2">Glycolipid biosynthesis; glycosylphosphatidylinositol-anchor biosynthesis.</text>
</comment>
<evidence type="ECO:0000256" key="9">
    <source>
        <dbReference type="ARBA" id="ARBA00023180"/>
    </source>
</evidence>
<evidence type="ECO:0000313" key="12">
    <source>
        <dbReference type="EMBL" id="EEF41221.1"/>
    </source>
</evidence>
<evidence type="ECO:0000256" key="3">
    <source>
        <dbReference type="ARBA" id="ARBA00005316"/>
    </source>
</evidence>
<dbReference type="AlphaFoldDB" id="B9S501"/>
<evidence type="ECO:0000256" key="1">
    <source>
        <dbReference type="ARBA" id="ARBA00004477"/>
    </source>
</evidence>
<dbReference type="STRING" id="3988.B9S501"/>
<keyword evidence="9" id="KW-0325">Glycoprotein</keyword>
<accession>B9S501</accession>
<dbReference type="OrthoDB" id="28748at2759"/>
<evidence type="ECO:0000256" key="5">
    <source>
        <dbReference type="ARBA" id="ARBA00022692"/>
    </source>
</evidence>
<feature type="compositionally biased region" description="Polar residues" evidence="10">
    <location>
        <begin position="26"/>
        <end position="35"/>
    </location>
</feature>
<dbReference type="GO" id="GO:0016255">
    <property type="term" value="P:attachment of GPI anchor to protein"/>
    <property type="evidence" value="ECO:0000318"/>
    <property type="project" value="GO_Central"/>
</dbReference>
<reference evidence="13" key="1">
    <citation type="journal article" date="2010" name="Nat. Biotechnol.">
        <title>Draft genome sequence of the oilseed species Ricinus communis.</title>
        <authorList>
            <person name="Chan A.P."/>
            <person name="Crabtree J."/>
            <person name="Zhao Q."/>
            <person name="Lorenzi H."/>
            <person name="Orvis J."/>
            <person name="Puiu D."/>
            <person name="Melake-Berhan A."/>
            <person name="Jones K.M."/>
            <person name="Redman J."/>
            <person name="Chen G."/>
            <person name="Cahoon E.B."/>
            <person name="Gedil M."/>
            <person name="Stanke M."/>
            <person name="Haas B.J."/>
            <person name="Wortman J.R."/>
            <person name="Fraser-Liggett C.M."/>
            <person name="Ravel J."/>
            <person name="Rabinowicz P.D."/>
        </authorList>
    </citation>
    <scope>NUCLEOTIDE SEQUENCE [LARGE SCALE GENOMIC DNA]</scope>
    <source>
        <strain evidence="13">cv. Hale</strain>
    </source>
</reference>
<feature type="region of interest" description="Disordered" evidence="10">
    <location>
        <begin position="1"/>
        <end position="45"/>
    </location>
</feature>
<organism evidence="12 13">
    <name type="scientific">Ricinus communis</name>
    <name type="common">Castor bean</name>
    <dbReference type="NCBI Taxonomy" id="3988"/>
    <lineage>
        <taxon>Eukaryota</taxon>
        <taxon>Viridiplantae</taxon>
        <taxon>Streptophyta</taxon>
        <taxon>Embryophyta</taxon>
        <taxon>Tracheophyta</taxon>
        <taxon>Spermatophyta</taxon>
        <taxon>Magnoliopsida</taxon>
        <taxon>eudicotyledons</taxon>
        <taxon>Gunneridae</taxon>
        <taxon>Pentapetalae</taxon>
        <taxon>rosids</taxon>
        <taxon>fabids</taxon>
        <taxon>Malpighiales</taxon>
        <taxon>Euphorbiaceae</taxon>
        <taxon>Acalyphoideae</taxon>
        <taxon>Acalypheae</taxon>
        <taxon>Ricinus</taxon>
    </lineage>
</organism>
<dbReference type="PANTHER" id="PTHR21072">
    <property type="entry name" value="GPI TRANSAMIDASE COMPONENT PIG-S"/>
    <property type="match status" value="1"/>
</dbReference>
<evidence type="ECO:0000256" key="10">
    <source>
        <dbReference type="SAM" id="MobiDB-lite"/>
    </source>
</evidence>
<comment type="similarity">
    <text evidence="3">Belongs to the PIGS family.</text>
</comment>
<evidence type="ECO:0000313" key="13">
    <source>
        <dbReference type="Proteomes" id="UP000008311"/>
    </source>
</evidence>
<dbReference type="Pfam" id="PF10510">
    <property type="entry name" value="PIG-S"/>
    <property type="match status" value="1"/>
</dbReference>
<keyword evidence="5 11" id="KW-0812">Transmembrane</keyword>
<feature type="compositionally biased region" description="Basic and acidic residues" evidence="10">
    <location>
        <begin position="36"/>
        <end position="45"/>
    </location>
</feature>
<keyword evidence="4" id="KW-0337">GPI-anchor biosynthesis</keyword>
<keyword evidence="13" id="KW-1185">Reference proteome</keyword>
<dbReference type="Proteomes" id="UP000008311">
    <property type="component" value="Unassembled WGS sequence"/>
</dbReference>
<comment type="subcellular location">
    <subcellularLocation>
        <location evidence="1">Endoplasmic reticulum membrane</location>
        <topology evidence="1">Multi-pass membrane protein</topology>
    </subcellularLocation>
</comment>
<evidence type="ECO:0000256" key="2">
    <source>
        <dbReference type="ARBA" id="ARBA00004687"/>
    </source>
</evidence>
<dbReference type="eggNOG" id="KOG2459">
    <property type="taxonomic scope" value="Eukaryota"/>
</dbReference>
<dbReference type="FunCoup" id="B9S501">
    <property type="interactions" value="3259"/>
</dbReference>
<evidence type="ECO:0000256" key="6">
    <source>
        <dbReference type="ARBA" id="ARBA00022824"/>
    </source>
</evidence>
<dbReference type="OMA" id="VGDIPFF"/>
<dbReference type="GO" id="GO:0042765">
    <property type="term" value="C:GPI-anchor transamidase complex"/>
    <property type="evidence" value="ECO:0000318"/>
    <property type="project" value="GO_Central"/>
</dbReference>
<keyword evidence="7 11" id="KW-1133">Transmembrane helix</keyword>
<name>B9S501_RICCO</name>
<dbReference type="KEGG" id="rcu:8262793"/>
<evidence type="ECO:0000256" key="7">
    <source>
        <dbReference type="ARBA" id="ARBA00022989"/>
    </source>
</evidence>
<dbReference type="GO" id="GO:0006506">
    <property type="term" value="P:GPI anchor biosynthetic process"/>
    <property type="evidence" value="ECO:0007669"/>
    <property type="project" value="UniProtKB-UniPathway"/>
</dbReference>
<dbReference type="UniPathway" id="UPA00196"/>
<evidence type="ECO:0000256" key="8">
    <source>
        <dbReference type="ARBA" id="ARBA00023136"/>
    </source>
</evidence>
<dbReference type="PANTHER" id="PTHR21072:SF13">
    <property type="entry name" value="GPI TRANSAMIDASE COMPONENT PIG-S"/>
    <property type="match status" value="1"/>
</dbReference>
<evidence type="ECO:0008006" key="14">
    <source>
        <dbReference type="Google" id="ProtNLM"/>
    </source>
</evidence>
<keyword evidence="6" id="KW-0256">Endoplasmic reticulum</keyword>
<gene>
    <name evidence="12" type="ORF">RCOM_1719210</name>
</gene>
<proteinExistence type="inferred from homology"/>
<sequence length="619" mass="69035">MADEISQSSIPAEHQSEMSEPPPTLSEISENTETPPESKFESESMRKTKPGLKRLILTLSVLVSFLIGFPFLWKSVEIYRSPLPFSEMETLSKEIESNPLQFPFHFQAIFITSNPSMSPHYLQLSITSQITKLTSKRPPHCGACSGNNNFTLSVRVCDQSHTDNHSQSSLCGAITAADLDFGGHDDERVDEALGSVLSNGKVFSVVVVDRDDGEVEGVKVVVGKYRHAWIVGRDLEIEEMVEKVVEIFVNVFGNGGKEEGLIHQEFMPVGSDGRIVLSFNLLNANPRDWIYDWDFQRIDETLLAPVIEALGPIANISVESQVLYYTPKSSFSSWDEKLSSYIFGANDLPFLVNSNEWHLDTSIAAGGRSKILQFVVYVPSADECPLLLKLPNGQISATNGFISPMWGGVMVWNSPSCLKDSESELPGRHVISTQDLQKVFEVFMGQFRQLFGLTSNSIYAGAYGSYNLLASERGFTEWELDFLSRQHTCFNLHSSATTLRSLSKLVQSLPRMIITDEIGKQVMFSLQSAELAQINVSLGVYDASAVSSRNARSLAEDAFFHPSIMSVSYYSFEHCFAVYSPFFLPVSMHILLAALRELRRYKKENAKYLLWKAKAEAAP</sequence>
<dbReference type="InterPro" id="IPR019540">
    <property type="entry name" value="PtdIno-glycan_biosynth_class_S"/>
</dbReference>
<evidence type="ECO:0000256" key="4">
    <source>
        <dbReference type="ARBA" id="ARBA00022502"/>
    </source>
</evidence>
<dbReference type="EMBL" id="EQ973868">
    <property type="protein sequence ID" value="EEF41221.1"/>
    <property type="molecule type" value="Genomic_DNA"/>
</dbReference>
<protein>
    <recommendedName>
        <fullName evidence="14">GPI transamidase component PIG-S</fullName>
    </recommendedName>
</protein>
<feature type="compositionally biased region" description="Polar residues" evidence="10">
    <location>
        <begin position="1"/>
        <end position="10"/>
    </location>
</feature>
<evidence type="ECO:0000256" key="11">
    <source>
        <dbReference type="SAM" id="Phobius"/>
    </source>
</evidence>
<keyword evidence="8 11" id="KW-0472">Membrane</keyword>